<comment type="caution">
    <text evidence="2">The sequence shown here is derived from an EMBL/GenBank/DDBJ whole genome shotgun (WGS) entry which is preliminary data.</text>
</comment>
<evidence type="ECO:0000256" key="1">
    <source>
        <dbReference type="SAM" id="MobiDB-lite"/>
    </source>
</evidence>
<dbReference type="EMBL" id="MPDP01000265">
    <property type="protein sequence ID" value="KAK1464513.1"/>
    <property type="molecule type" value="Genomic_DNA"/>
</dbReference>
<sequence>MRRDGVAAARRRRSVQQPFPSPKLRRPVDLLPQPFFPQTLMGIFMIVRAGREGMCVRRKRQLHARLPSKLFPRGGTLTTTPEIPMGTETQPSKRLSDMNPATGKMPGWPALSYPTPVAPAEKLERASPPFPS</sequence>
<gene>
    <name evidence="2" type="ORF">CCUS01_08088</name>
</gene>
<reference evidence="2" key="1">
    <citation type="submission" date="2016-11" db="EMBL/GenBank/DDBJ databases">
        <title>The genome sequence of Colletotrichum cuscutae.</title>
        <authorList>
            <person name="Baroncelli R."/>
        </authorList>
    </citation>
    <scope>NUCLEOTIDE SEQUENCE</scope>
    <source>
        <strain evidence="2">IMI 304802</strain>
    </source>
</reference>
<accession>A0AAI9XXM0</accession>
<feature type="compositionally biased region" description="Polar residues" evidence="1">
    <location>
        <begin position="76"/>
        <end position="93"/>
    </location>
</feature>
<dbReference type="Proteomes" id="UP001239213">
    <property type="component" value="Unassembled WGS sequence"/>
</dbReference>
<name>A0AAI9XXM0_9PEZI</name>
<feature type="region of interest" description="Disordered" evidence="1">
    <location>
        <begin position="67"/>
        <end position="132"/>
    </location>
</feature>
<evidence type="ECO:0000313" key="3">
    <source>
        <dbReference type="Proteomes" id="UP001239213"/>
    </source>
</evidence>
<protein>
    <submittedName>
        <fullName evidence="2">Uncharacterized protein</fullName>
    </submittedName>
</protein>
<organism evidence="2 3">
    <name type="scientific">Colletotrichum cuscutae</name>
    <dbReference type="NCBI Taxonomy" id="1209917"/>
    <lineage>
        <taxon>Eukaryota</taxon>
        <taxon>Fungi</taxon>
        <taxon>Dikarya</taxon>
        <taxon>Ascomycota</taxon>
        <taxon>Pezizomycotina</taxon>
        <taxon>Sordariomycetes</taxon>
        <taxon>Hypocreomycetidae</taxon>
        <taxon>Glomerellales</taxon>
        <taxon>Glomerellaceae</taxon>
        <taxon>Colletotrichum</taxon>
        <taxon>Colletotrichum acutatum species complex</taxon>
    </lineage>
</organism>
<dbReference type="AlphaFoldDB" id="A0AAI9XXM0"/>
<keyword evidence="3" id="KW-1185">Reference proteome</keyword>
<feature type="region of interest" description="Disordered" evidence="1">
    <location>
        <begin position="1"/>
        <end position="30"/>
    </location>
</feature>
<evidence type="ECO:0000313" key="2">
    <source>
        <dbReference type="EMBL" id="KAK1464513.1"/>
    </source>
</evidence>
<proteinExistence type="predicted"/>